<feature type="transmembrane region" description="Helical" evidence="1">
    <location>
        <begin position="190"/>
        <end position="211"/>
    </location>
</feature>
<evidence type="ECO:0000256" key="1">
    <source>
        <dbReference type="SAM" id="Phobius"/>
    </source>
</evidence>
<sequence length="289" mass="32891">MKLLKFVLPLMLVTGAHAKDNFYEGVTFTPVEKIKTRYETVNLTRSLSLDGFEVAFFKEHFVADPDYTKLEIALPTYSYWSLSPNPKGKDILGSAEDTRCESYSKRCALTYKTEITLPYKKGLREVVLYSYEKEDSKWVMLGKYTLQINPSLLENIIATFEKERALEAERREKALNDLQKERFLEGMVKFAESIAALFVMVVTVFVVAAIIKKRGKKIKGLGFSAKQFVSGAVDGVKRFKEESVAANEVIRHKTRTELDKNEIQVALIAAIERSDFEEAKRLTALMKGK</sequence>
<keyword evidence="1" id="KW-0812">Transmembrane</keyword>
<dbReference type="AlphaFoldDB" id="H2ERS4"/>
<keyword evidence="1" id="KW-1133">Transmembrane helix</keyword>
<name>H2ERS4_ALIFS</name>
<proteinExistence type="predicted"/>
<reference evidence="3" key="1">
    <citation type="submission" date="2011-11" db="EMBL/GenBank/DDBJ databases">
        <authorList>
            <person name="Summers A.O."/>
            <person name="Wireman J."/>
            <person name="Williams L.E."/>
        </authorList>
    </citation>
    <scope>NUCLEOTIDE SEQUENCE</scope>
    <source>
        <strain evidence="3">CG103</strain>
        <plasmid evidence="3">pCG103-32</plasmid>
    </source>
</reference>
<evidence type="ECO:0000256" key="2">
    <source>
        <dbReference type="SAM" id="SignalP"/>
    </source>
</evidence>
<feature type="signal peptide" evidence="2">
    <location>
        <begin position="1"/>
        <end position="18"/>
    </location>
</feature>
<keyword evidence="1" id="KW-0472">Membrane</keyword>
<geneLocation type="plasmid" evidence="3">
    <name>pCG103-32</name>
</geneLocation>
<protein>
    <submittedName>
        <fullName evidence="3">Uncharacterized protein</fullName>
    </submittedName>
</protein>
<dbReference type="RefSeq" id="WP_014343588.1">
    <property type="nucleotide sequence ID" value="NC_016850.1"/>
</dbReference>
<evidence type="ECO:0000313" key="3">
    <source>
        <dbReference type="EMBL" id="AEY78091.1"/>
    </source>
</evidence>
<accession>H2ERS4</accession>
<feature type="chain" id="PRO_5003561302" evidence="2">
    <location>
        <begin position="19"/>
        <end position="289"/>
    </location>
</feature>
<dbReference type="EMBL" id="JQ031550">
    <property type="protein sequence ID" value="AEY78091.1"/>
    <property type="molecule type" value="Genomic_DNA"/>
</dbReference>
<keyword evidence="2" id="KW-0732">Signal</keyword>
<keyword evidence="3" id="KW-0614">Plasmid</keyword>
<organism evidence="3">
    <name type="scientific">Aliivibrio fischeri</name>
    <name type="common">Vibrio fischeri</name>
    <dbReference type="NCBI Taxonomy" id="668"/>
    <lineage>
        <taxon>Bacteria</taxon>
        <taxon>Pseudomonadati</taxon>
        <taxon>Pseudomonadota</taxon>
        <taxon>Gammaproteobacteria</taxon>
        <taxon>Vibrionales</taxon>
        <taxon>Vibrionaceae</taxon>
        <taxon>Aliivibrio</taxon>
    </lineage>
</organism>